<dbReference type="Pfam" id="PF00578">
    <property type="entry name" value="AhpC-TSA"/>
    <property type="match status" value="1"/>
</dbReference>
<dbReference type="InterPro" id="IPR036249">
    <property type="entry name" value="Thioredoxin-like_sf"/>
</dbReference>
<accession>A0A177NB57</accession>
<dbReference type="PANTHER" id="PTHR42852">
    <property type="entry name" value="THIOL:DISULFIDE INTERCHANGE PROTEIN DSBE"/>
    <property type="match status" value="1"/>
</dbReference>
<dbReference type="EMBL" id="LUUK01000194">
    <property type="protein sequence ID" value="OAI15296.1"/>
    <property type="molecule type" value="Genomic_DNA"/>
</dbReference>
<dbReference type="InterPro" id="IPR013766">
    <property type="entry name" value="Thioredoxin_domain"/>
</dbReference>
<dbReference type="GO" id="GO:0016491">
    <property type="term" value="F:oxidoreductase activity"/>
    <property type="evidence" value="ECO:0007669"/>
    <property type="project" value="InterPro"/>
</dbReference>
<dbReference type="Proteomes" id="UP000077628">
    <property type="component" value="Unassembled WGS sequence"/>
</dbReference>
<organism evidence="2 3">
    <name type="scientific">Methylomonas koyamae</name>
    <dbReference type="NCBI Taxonomy" id="702114"/>
    <lineage>
        <taxon>Bacteria</taxon>
        <taxon>Pseudomonadati</taxon>
        <taxon>Pseudomonadota</taxon>
        <taxon>Gammaproteobacteria</taxon>
        <taxon>Methylococcales</taxon>
        <taxon>Methylococcaceae</taxon>
        <taxon>Methylomonas</taxon>
    </lineage>
</organism>
<dbReference type="GO" id="GO:0016209">
    <property type="term" value="F:antioxidant activity"/>
    <property type="evidence" value="ECO:0007669"/>
    <property type="project" value="InterPro"/>
</dbReference>
<gene>
    <name evidence="2" type="ORF">A1355_11205</name>
</gene>
<dbReference type="PROSITE" id="PS51352">
    <property type="entry name" value="THIOREDOXIN_2"/>
    <property type="match status" value="1"/>
</dbReference>
<comment type="caution">
    <text evidence="2">The sequence shown here is derived from an EMBL/GenBank/DDBJ whole genome shotgun (WGS) entry which is preliminary data.</text>
</comment>
<dbReference type="PANTHER" id="PTHR42852:SF13">
    <property type="entry name" value="PROTEIN DIPZ"/>
    <property type="match status" value="1"/>
</dbReference>
<feature type="domain" description="Thioredoxin" evidence="1">
    <location>
        <begin position="23"/>
        <end position="161"/>
    </location>
</feature>
<sequence>MTLKTALFALLLFGGAAGIFQLVDRTPLAPDHTFTSLNGEQISLRQLRGSPVLVTFWATDCASCLSEIPTLINWHHRFANRGLKIIAVAMYYDPPNRVLELTRERKLPYDVALDVDGSGAADFGNVNLTPTTFLIDSTGKLILHQIGMGDLVELEARISTL</sequence>
<proteinExistence type="predicted"/>
<reference evidence="3" key="1">
    <citation type="submission" date="2016-03" db="EMBL/GenBank/DDBJ databases">
        <authorList>
            <person name="Heylen K."/>
            <person name="De Vos P."/>
            <person name="Vekeman B."/>
        </authorList>
    </citation>
    <scope>NUCLEOTIDE SEQUENCE [LARGE SCALE GENOMIC DNA]</scope>
    <source>
        <strain evidence="3">R-45383</strain>
    </source>
</reference>
<dbReference type="InterPro" id="IPR000866">
    <property type="entry name" value="AhpC/TSA"/>
</dbReference>
<dbReference type="InterPro" id="IPR050553">
    <property type="entry name" value="Thioredoxin_ResA/DsbE_sf"/>
</dbReference>
<dbReference type="OrthoDB" id="9788279at2"/>
<protein>
    <recommendedName>
        <fullName evidence="1">Thioredoxin domain-containing protein</fullName>
    </recommendedName>
</protein>
<dbReference type="SUPFAM" id="SSF52833">
    <property type="entry name" value="Thioredoxin-like"/>
    <property type="match status" value="1"/>
</dbReference>
<evidence type="ECO:0000259" key="1">
    <source>
        <dbReference type="PROSITE" id="PS51352"/>
    </source>
</evidence>
<dbReference type="STRING" id="702114.A1355_11205"/>
<keyword evidence="3" id="KW-1185">Reference proteome</keyword>
<dbReference type="CDD" id="cd02966">
    <property type="entry name" value="TlpA_like_family"/>
    <property type="match status" value="1"/>
</dbReference>
<name>A0A177NB57_9GAMM</name>
<dbReference type="AlphaFoldDB" id="A0A177NB57"/>
<dbReference type="Gene3D" id="3.40.30.10">
    <property type="entry name" value="Glutaredoxin"/>
    <property type="match status" value="1"/>
</dbReference>
<evidence type="ECO:0000313" key="3">
    <source>
        <dbReference type="Proteomes" id="UP000077628"/>
    </source>
</evidence>
<evidence type="ECO:0000313" key="2">
    <source>
        <dbReference type="EMBL" id="OAI15296.1"/>
    </source>
</evidence>